<proteinExistence type="predicted"/>
<evidence type="ECO:0000313" key="3">
    <source>
        <dbReference type="Proteomes" id="UP000053989"/>
    </source>
</evidence>
<dbReference type="EMBL" id="KN822216">
    <property type="protein sequence ID" value="KIM52284.1"/>
    <property type="molecule type" value="Genomic_DNA"/>
</dbReference>
<accession>A0A0C3D797</accession>
<sequence>MCDSHHSTKDHIDGYKHPNTSQDNNPGPSQPKKPFKGKGKQQANTAEQVTSIVMIDSDDEDDTGHTSQTAEIGKQLDDEYAHRLATAPKEEYDPFVKQLDAPIVTNKINPDHIKNIIAPSINT</sequence>
<reference evidence="3" key="2">
    <citation type="submission" date="2015-01" db="EMBL/GenBank/DDBJ databases">
        <title>Evolutionary Origins and Diversification of the Mycorrhizal Mutualists.</title>
        <authorList>
            <consortium name="DOE Joint Genome Institute"/>
            <consortium name="Mycorrhizal Genomics Consortium"/>
            <person name="Kohler A."/>
            <person name="Kuo A."/>
            <person name="Nagy L.G."/>
            <person name="Floudas D."/>
            <person name="Copeland A."/>
            <person name="Barry K.W."/>
            <person name="Cichocki N."/>
            <person name="Veneault-Fourrey C."/>
            <person name="LaButti K."/>
            <person name="Lindquist E.A."/>
            <person name="Lipzen A."/>
            <person name="Lundell T."/>
            <person name="Morin E."/>
            <person name="Murat C."/>
            <person name="Riley R."/>
            <person name="Ohm R."/>
            <person name="Sun H."/>
            <person name="Tunlid A."/>
            <person name="Henrissat B."/>
            <person name="Grigoriev I.V."/>
            <person name="Hibbett D.S."/>
            <person name="Martin F."/>
        </authorList>
    </citation>
    <scope>NUCLEOTIDE SEQUENCE [LARGE SCALE GENOMIC DNA]</scope>
    <source>
        <strain evidence="3">Foug A</strain>
    </source>
</reference>
<organism evidence="2 3">
    <name type="scientific">Scleroderma citrinum Foug A</name>
    <dbReference type="NCBI Taxonomy" id="1036808"/>
    <lineage>
        <taxon>Eukaryota</taxon>
        <taxon>Fungi</taxon>
        <taxon>Dikarya</taxon>
        <taxon>Basidiomycota</taxon>
        <taxon>Agaricomycotina</taxon>
        <taxon>Agaricomycetes</taxon>
        <taxon>Agaricomycetidae</taxon>
        <taxon>Boletales</taxon>
        <taxon>Sclerodermatineae</taxon>
        <taxon>Sclerodermataceae</taxon>
        <taxon>Scleroderma</taxon>
    </lineage>
</organism>
<name>A0A0C3D797_9AGAM</name>
<protein>
    <submittedName>
        <fullName evidence="2">Uncharacterized protein</fullName>
    </submittedName>
</protein>
<dbReference type="InParanoid" id="A0A0C3D797"/>
<feature type="region of interest" description="Disordered" evidence="1">
    <location>
        <begin position="1"/>
        <end position="76"/>
    </location>
</feature>
<keyword evidence="3" id="KW-1185">Reference proteome</keyword>
<evidence type="ECO:0000313" key="2">
    <source>
        <dbReference type="EMBL" id="KIM52284.1"/>
    </source>
</evidence>
<reference evidence="2 3" key="1">
    <citation type="submission" date="2014-04" db="EMBL/GenBank/DDBJ databases">
        <authorList>
            <consortium name="DOE Joint Genome Institute"/>
            <person name="Kuo A."/>
            <person name="Kohler A."/>
            <person name="Nagy L.G."/>
            <person name="Floudas D."/>
            <person name="Copeland A."/>
            <person name="Barry K.W."/>
            <person name="Cichocki N."/>
            <person name="Veneault-Fourrey C."/>
            <person name="LaButti K."/>
            <person name="Lindquist E.A."/>
            <person name="Lipzen A."/>
            <person name="Lundell T."/>
            <person name="Morin E."/>
            <person name="Murat C."/>
            <person name="Sun H."/>
            <person name="Tunlid A."/>
            <person name="Henrissat B."/>
            <person name="Grigoriev I.V."/>
            <person name="Hibbett D.S."/>
            <person name="Martin F."/>
            <person name="Nordberg H.P."/>
            <person name="Cantor M.N."/>
            <person name="Hua S.X."/>
        </authorList>
    </citation>
    <scope>NUCLEOTIDE SEQUENCE [LARGE SCALE GENOMIC DNA]</scope>
    <source>
        <strain evidence="2 3">Foug A</strain>
    </source>
</reference>
<gene>
    <name evidence="2" type="ORF">SCLCIDRAFT_32766</name>
</gene>
<dbReference type="HOGENOM" id="CLU_2016562_0_0_1"/>
<evidence type="ECO:0000256" key="1">
    <source>
        <dbReference type="SAM" id="MobiDB-lite"/>
    </source>
</evidence>
<dbReference type="Proteomes" id="UP000053989">
    <property type="component" value="Unassembled WGS sequence"/>
</dbReference>
<feature type="compositionally biased region" description="Basic and acidic residues" evidence="1">
    <location>
        <begin position="1"/>
        <end position="16"/>
    </location>
</feature>
<dbReference type="AlphaFoldDB" id="A0A0C3D797"/>